<dbReference type="OrthoDB" id="2991597at2"/>
<evidence type="ECO:0000313" key="3">
    <source>
        <dbReference type="Proteomes" id="UP000028875"/>
    </source>
</evidence>
<keyword evidence="1" id="KW-1133">Transmembrane helix</keyword>
<keyword evidence="3" id="KW-1185">Reference proteome</keyword>
<comment type="caution">
    <text evidence="2">The sequence shown here is derived from an EMBL/GenBank/DDBJ whole genome shotgun (WGS) entry which is preliminary data.</text>
</comment>
<evidence type="ECO:0000313" key="2">
    <source>
        <dbReference type="EMBL" id="CDQ40400.1"/>
    </source>
</evidence>
<protein>
    <submittedName>
        <fullName evidence="2">Uncharacterized protein</fullName>
    </submittedName>
</protein>
<keyword evidence="1" id="KW-0472">Membrane</keyword>
<keyword evidence="1" id="KW-0812">Transmembrane</keyword>
<accession>A0A024QDY2</accession>
<reference evidence="2 3" key="1">
    <citation type="submission" date="2014-03" db="EMBL/GenBank/DDBJ databases">
        <authorList>
            <person name="Urmite Genomes U."/>
        </authorList>
    </citation>
    <scope>NUCLEOTIDE SEQUENCE [LARGE SCALE GENOMIC DNA]</scope>
    <source>
        <strain evidence="2 3">Vm-5</strain>
    </source>
</reference>
<feature type="transmembrane region" description="Helical" evidence="1">
    <location>
        <begin position="64"/>
        <end position="84"/>
    </location>
</feature>
<gene>
    <name evidence="2" type="ORF">BN990_02722</name>
</gene>
<name>A0A024QDY2_9BACI</name>
<dbReference type="STRING" id="1462526.BN990_02722"/>
<reference evidence="3" key="2">
    <citation type="submission" date="2014-05" db="EMBL/GenBank/DDBJ databases">
        <title>Draft genome sequence of Virgibacillus massiliensis Vm-5.</title>
        <authorList>
            <person name="Khelaifia S."/>
            <person name="Croce O."/>
            <person name="Lagier J.C."/>
            <person name="Raoult D."/>
        </authorList>
    </citation>
    <scope>NUCLEOTIDE SEQUENCE [LARGE SCALE GENOMIC DNA]</scope>
    <source>
        <strain evidence="3">Vm-5</strain>
    </source>
</reference>
<dbReference type="EMBL" id="CCDP010000002">
    <property type="protein sequence ID" value="CDQ40400.1"/>
    <property type="molecule type" value="Genomic_DNA"/>
</dbReference>
<dbReference type="AlphaFoldDB" id="A0A024QDY2"/>
<dbReference type="eggNOG" id="ENOG5030ARU">
    <property type="taxonomic scope" value="Bacteria"/>
</dbReference>
<proteinExistence type="predicted"/>
<dbReference type="RefSeq" id="WP_021291855.1">
    <property type="nucleotide sequence ID" value="NZ_BNER01000004.1"/>
</dbReference>
<organism evidence="2 3">
    <name type="scientific">Virgibacillus massiliensis</name>
    <dbReference type="NCBI Taxonomy" id="1462526"/>
    <lineage>
        <taxon>Bacteria</taxon>
        <taxon>Bacillati</taxon>
        <taxon>Bacillota</taxon>
        <taxon>Bacilli</taxon>
        <taxon>Bacillales</taxon>
        <taxon>Bacillaceae</taxon>
        <taxon>Virgibacillus</taxon>
    </lineage>
</organism>
<dbReference type="Proteomes" id="UP000028875">
    <property type="component" value="Unassembled WGS sequence"/>
</dbReference>
<evidence type="ECO:0000256" key="1">
    <source>
        <dbReference type="SAM" id="Phobius"/>
    </source>
</evidence>
<sequence length="85" mass="9396">MSGSHYYSLCQRHRGKAVEIKTHDGRVHRGIIDRVSSNRVYMRPLGRQGGLGGFGIGWYGYGSGFGWGVAFGAIATLAVLPFFFW</sequence>